<evidence type="ECO:0000256" key="1">
    <source>
        <dbReference type="SAM" id="MobiDB-lite"/>
    </source>
</evidence>
<dbReference type="Proteomes" id="UP000249922">
    <property type="component" value="Chromosome"/>
</dbReference>
<evidence type="ECO:0000313" key="3">
    <source>
        <dbReference type="Proteomes" id="UP000249922"/>
    </source>
</evidence>
<keyword evidence="3" id="KW-1185">Reference proteome</keyword>
<protein>
    <submittedName>
        <fullName evidence="2">Uncharacterized protein</fullName>
    </submittedName>
</protein>
<name>A0ABM6WSI8_9RHOB</name>
<feature type="region of interest" description="Disordered" evidence="1">
    <location>
        <begin position="109"/>
        <end position="134"/>
    </location>
</feature>
<proteinExistence type="predicted"/>
<feature type="region of interest" description="Disordered" evidence="1">
    <location>
        <begin position="1"/>
        <end position="22"/>
    </location>
</feature>
<gene>
    <name evidence="2" type="ORF">DPM13_12440</name>
</gene>
<evidence type="ECO:0000313" key="2">
    <source>
        <dbReference type="EMBL" id="AWX93624.1"/>
    </source>
</evidence>
<organism evidence="2 3">
    <name type="scientific">Paracoccus mutanolyticus</name>
    <dbReference type="NCBI Taxonomy" id="1499308"/>
    <lineage>
        <taxon>Bacteria</taxon>
        <taxon>Pseudomonadati</taxon>
        <taxon>Pseudomonadota</taxon>
        <taxon>Alphaproteobacteria</taxon>
        <taxon>Rhodobacterales</taxon>
        <taxon>Paracoccaceae</taxon>
        <taxon>Paracoccus</taxon>
    </lineage>
</organism>
<dbReference type="EMBL" id="CP030239">
    <property type="protein sequence ID" value="AWX93624.1"/>
    <property type="molecule type" value="Genomic_DNA"/>
</dbReference>
<accession>A0ABM6WSI8</accession>
<sequence>MTTPDDHTVIVDTSKAPPAKASPASAARQMQILEQGFGTPLFSVSAGRAPDRSRAALPAQFWRRPGPCAAAELALCRGHVLLSFTGSKTTYARMARALGGPDARIEGTWTAPTDPGQPPLARTAARRSGGRGAGTGRATALFIFKEINRAGRSSMRCCSADGRGQPDRGPPRMAFPRTCALPTAPRSEARDLWLPAAACDRFLMAIAVDATDDPQLRVPCPVDHARICTRDLKQMSQDLRDAS</sequence>
<reference evidence="2 3" key="1">
    <citation type="submission" date="2018-06" db="EMBL/GenBank/DDBJ databases">
        <title>Complete genome sequence of Paracoccus mutanolyticus strain RSP-02 isolated from cellulosic waste.</title>
        <authorList>
            <person name="Amrutha R.N."/>
            <person name="Shrivastav A."/>
            <person name="Buddana S.K."/>
            <person name="Deshpande U."/>
            <person name="Prakasham R.S."/>
        </authorList>
    </citation>
    <scope>NUCLEOTIDE SEQUENCE [LARGE SCALE GENOMIC DNA]</scope>
    <source>
        <strain evidence="2 3">RSP-02</strain>
    </source>
</reference>